<evidence type="ECO:0000313" key="1">
    <source>
        <dbReference type="EMBL" id="GIY34931.1"/>
    </source>
</evidence>
<dbReference type="Proteomes" id="UP001054837">
    <property type="component" value="Unassembled WGS sequence"/>
</dbReference>
<dbReference type="EMBL" id="BPLQ01008115">
    <property type="protein sequence ID" value="GIY34931.1"/>
    <property type="molecule type" value="Genomic_DNA"/>
</dbReference>
<sequence length="156" mass="17200">MAGKGTGTQGNKTKIKCGPMLPSGRRLKASGEISSTMQIPLCGKLKNLSQSSLLACVRRFMLYFLSLLFKFSGAAKSNLFGIFPSHGIFFSISHRAGVEEGLCTCHLIFFTPEHLKWIEAERYGNIPFPGELRSRVTRECSHTHSRSSAPCLTMTL</sequence>
<protein>
    <submittedName>
        <fullName evidence="1">Uncharacterized protein</fullName>
    </submittedName>
</protein>
<keyword evidence="2" id="KW-1185">Reference proteome</keyword>
<gene>
    <name evidence="1" type="ORF">CDAR_36391</name>
</gene>
<comment type="caution">
    <text evidence="1">The sequence shown here is derived from an EMBL/GenBank/DDBJ whole genome shotgun (WGS) entry which is preliminary data.</text>
</comment>
<name>A0AAV4SPY1_9ARAC</name>
<organism evidence="1 2">
    <name type="scientific">Caerostris darwini</name>
    <dbReference type="NCBI Taxonomy" id="1538125"/>
    <lineage>
        <taxon>Eukaryota</taxon>
        <taxon>Metazoa</taxon>
        <taxon>Ecdysozoa</taxon>
        <taxon>Arthropoda</taxon>
        <taxon>Chelicerata</taxon>
        <taxon>Arachnida</taxon>
        <taxon>Araneae</taxon>
        <taxon>Araneomorphae</taxon>
        <taxon>Entelegynae</taxon>
        <taxon>Araneoidea</taxon>
        <taxon>Araneidae</taxon>
        <taxon>Caerostris</taxon>
    </lineage>
</organism>
<reference evidence="1 2" key="1">
    <citation type="submission" date="2021-06" db="EMBL/GenBank/DDBJ databases">
        <title>Caerostris darwini draft genome.</title>
        <authorList>
            <person name="Kono N."/>
            <person name="Arakawa K."/>
        </authorList>
    </citation>
    <scope>NUCLEOTIDE SEQUENCE [LARGE SCALE GENOMIC DNA]</scope>
</reference>
<evidence type="ECO:0000313" key="2">
    <source>
        <dbReference type="Proteomes" id="UP001054837"/>
    </source>
</evidence>
<accession>A0AAV4SPY1</accession>
<dbReference type="AlphaFoldDB" id="A0AAV4SPY1"/>
<proteinExistence type="predicted"/>